<protein>
    <submittedName>
        <fullName evidence="4">E3 ubiquitin ligase</fullName>
    </submittedName>
</protein>
<accession>A0AAW0DN47</accession>
<sequence>MPTATMEQISGPSTSVLVPSNSSKKRQQSEDISDVPRDNKRLKVDSPHTNKDKKKRRKKKRKMSIVGEENYARSKSESSLQGTRSVSIKPASTRETESAPVEDVGDNQLPATPGADASAPNTSSSESSAAVNRLTDEVKTQSSLIDRHEKALAGVQQNISCQICLDLLYKPYALAPCGHVACHSCLVSWFTSPQPHDGAIEDAHQPRTFYTRKKTCPHCRAIVRERPVEVWAIKNIVTALAQSGLLTNIPEPLPPPSESAAENKDKDPWKNIFRPPTKLLDQMYSNDRPLTDLPVEDVGMYDAEDGGIYRCLDCMHEIEGGVCSGCERLYPGHEQLEDHGPFWDELIGFWGGPPDIDDSESDGSSVHGPYRGINFAEQLRAAFGLGGPSDDEDEEGEGEEEDYEGSFIDDGDVGEVIEINDDEDEDEPARLPRRRRIRPTEVIELSDEESDHTDDGEGDHSFQVRPYGRGRLYQSDSEDEDGERVEDNGDINIQIGAEDEDSQHSDSDSGTSIRRYHRSRRIGSDESEDEEEDDGSIPGPPARYRHWFTRAEDDGDSGSESD</sequence>
<dbReference type="GO" id="GO:0043161">
    <property type="term" value="P:proteasome-mediated ubiquitin-dependent protein catabolic process"/>
    <property type="evidence" value="ECO:0007669"/>
    <property type="project" value="TreeGrafter"/>
</dbReference>
<dbReference type="Gene3D" id="3.30.40.10">
    <property type="entry name" value="Zinc/RING finger domain, C3HC4 (zinc finger)"/>
    <property type="match status" value="1"/>
</dbReference>
<feature type="compositionally biased region" description="Low complexity" evidence="2">
    <location>
        <begin position="117"/>
        <end position="130"/>
    </location>
</feature>
<keyword evidence="1" id="KW-0863">Zinc-finger</keyword>
<feature type="compositionally biased region" description="Basic and acidic residues" evidence="2">
    <location>
        <begin position="34"/>
        <end position="50"/>
    </location>
</feature>
<feature type="compositionally biased region" description="Acidic residues" evidence="2">
    <location>
        <begin position="525"/>
        <end position="535"/>
    </location>
</feature>
<dbReference type="PROSITE" id="PS50089">
    <property type="entry name" value="ZF_RING_2"/>
    <property type="match status" value="1"/>
</dbReference>
<dbReference type="GO" id="GO:0008270">
    <property type="term" value="F:zinc ion binding"/>
    <property type="evidence" value="ECO:0007669"/>
    <property type="project" value="UniProtKB-KW"/>
</dbReference>
<proteinExistence type="predicted"/>
<feature type="compositionally biased region" description="Acidic residues" evidence="2">
    <location>
        <begin position="553"/>
        <end position="562"/>
    </location>
</feature>
<feature type="compositionally biased region" description="Acidic residues" evidence="2">
    <location>
        <begin position="389"/>
        <end position="427"/>
    </location>
</feature>
<dbReference type="SUPFAM" id="SSF57850">
    <property type="entry name" value="RING/U-box"/>
    <property type="match status" value="1"/>
</dbReference>
<keyword evidence="5" id="KW-1185">Reference proteome</keyword>
<comment type="caution">
    <text evidence="4">The sequence shown here is derived from an EMBL/GenBank/DDBJ whole genome shotgun (WGS) entry which is preliminary data.</text>
</comment>
<dbReference type="Proteomes" id="UP001383192">
    <property type="component" value="Unassembled WGS sequence"/>
</dbReference>
<organism evidence="4 5">
    <name type="scientific">Paramarasmius palmivorus</name>
    <dbReference type="NCBI Taxonomy" id="297713"/>
    <lineage>
        <taxon>Eukaryota</taxon>
        <taxon>Fungi</taxon>
        <taxon>Dikarya</taxon>
        <taxon>Basidiomycota</taxon>
        <taxon>Agaricomycotina</taxon>
        <taxon>Agaricomycetes</taxon>
        <taxon>Agaricomycetidae</taxon>
        <taxon>Agaricales</taxon>
        <taxon>Marasmiineae</taxon>
        <taxon>Marasmiaceae</taxon>
        <taxon>Paramarasmius</taxon>
    </lineage>
</organism>
<evidence type="ECO:0000256" key="1">
    <source>
        <dbReference type="PROSITE-ProRule" id="PRU00175"/>
    </source>
</evidence>
<dbReference type="AlphaFoldDB" id="A0AAW0DN47"/>
<reference evidence="4 5" key="1">
    <citation type="submission" date="2024-01" db="EMBL/GenBank/DDBJ databases">
        <title>A draft genome for a cacao thread blight-causing isolate of Paramarasmius palmivorus.</title>
        <authorList>
            <person name="Baruah I.K."/>
            <person name="Bukari Y."/>
            <person name="Amoako-Attah I."/>
            <person name="Meinhardt L.W."/>
            <person name="Bailey B.A."/>
            <person name="Cohen S.P."/>
        </authorList>
    </citation>
    <scope>NUCLEOTIDE SEQUENCE [LARGE SCALE GENOMIC DNA]</scope>
    <source>
        <strain evidence="4 5">GH-12</strain>
    </source>
</reference>
<dbReference type="PANTHER" id="PTHR15898:SF13">
    <property type="entry name" value="BIFUNCTIONAL APOPTOSIS REGULATOR"/>
    <property type="match status" value="1"/>
</dbReference>
<dbReference type="GO" id="GO:0005634">
    <property type="term" value="C:nucleus"/>
    <property type="evidence" value="ECO:0007669"/>
    <property type="project" value="TreeGrafter"/>
</dbReference>
<dbReference type="Pfam" id="PF13923">
    <property type="entry name" value="zf-C3HC4_2"/>
    <property type="match status" value="1"/>
</dbReference>
<feature type="region of interest" description="Disordered" evidence="2">
    <location>
        <begin position="1"/>
        <end position="132"/>
    </location>
</feature>
<dbReference type="EMBL" id="JAYKXP010000011">
    <property type="protein sequence ID" value="KAK7053053.1"/>
    <property type="molecule type" value="Genomic_DNA"/>
</dbReference>
<feature type="region of interest" description="Disordered" evidence="2">
    <location>
        <begin position="249"/>
        <end position="268"/>
    </location>
</feature>
<dbReference type="PANTHER" id="PTHR15898">
    <property type="entry name" value="BIFUNCTIONAL APOPTOSIS REGULATOR"/>
    <property type="match status" value="1"/>
</dbReference>
<evidence type="ECO:0000259" key="3">
    <source>
        <dbReference type="PROSITE" id="PS50089"/>
    </source>
</evidence>
<feature type="region of interest" description="Disordered" evidence="2">
    <location>
        <begin position="383"/>
        <end position="562"/>
    </location>
</feature>
<evidence type="ECO:0000313" key="5">
    <source>
        <dbReference type="Proteomes" id="UP001383192"/>
    </source>
</evidence>
<evidence type="ECO:0000256" key="2">
    <source>
        <dbReference type="SAM" id="MobiDB-lite"/>
    </source>
</evidence>
<feature type="compositionally biased region" description="Basic and acidic residues" evidence="2">
    <location>
        <begin position="453"/>
        <end position="462"/>
    </location>
</feature>
<feature type="compositionally biased region" description="Polar residues" evidence="2">
    <location>
        <begin position="1"/>
        <end position="22"/>
    </location>
</feature>
<dbReference type="GO" id="GO:0061630">
    <property type="term" value="F:ubiquitin protein ligase activity"/>
    <property type="evidence" value="ECO:0007669"/>
    <property type="project" value="TreeGrafter"/>
</dbReference>
<evidence type="ECO:0000313" key="4">
    <source>
        <dbReference type="EMBL" id="KAK7053053.1"/>
    </source>
</evidence>
<feature type="compositionally biased region" description="Basic residues" evidence="2">
    <location>
        <begin position="51"/>
        <end position="63"/>
    </location>
</feature>
<dbReference type="InterPro" id="IPR013083">
    <property type="entry name" value="Znf_RING/FYVE/PHD"/>
</dbReference>
<feature type="compositionally biased region" description="Polar residues" evidence="2">
    <location>
        <begin position="77"/>
        <end position="86"/>
    </location>
</feature>
<keyword evidence="1" id="KW-0862">Zinc</keyword>
<name>A0AAW0DN47_9AGAR</name>
<feature type="domain" description="RING-type" evidence="3">
    <location>
        <begin position="161"/>
        <end position="220"/>
    </location>
</feature>
<dbReference type="InterPro" id="IPR001841">
    <property type="entry name" value="Znf_RING"/>
</dbReference>
<keyword evidence="1" id="KW-0479">Metal-binding</keyword>
<gene>
    <name evidence="4" type="primary">PSH1_1</name>
    <name evidence="4" type="ORF">VNI00_004374</name>
</gene>
<dbReference type="SMART" id="SM00184">
    <property type="entry name" value="RING"/>
    <property type="match status" value="1"/>
</dbReference>